<dbReference type="EMBL" id="AAGW02046883">
    <property type="status" value="NOT_ANNOTATED_CDS"/>
    <property type="molecule type" value="Genomic_DNA"/>
</dbReference>
<evidence type="ECO:0000313" key="9">
    <source>
        <dbReference type="Proteomes" id="UP000001811"/>
    </source>
</evidence>
<dbReference type="Proteomes" id="UP000001811">
    <property type="component" value="Chromosome X"/>
</dbReference>
<proteinExistence type="inferred from homology"/>
<feature type="transmembrane region" description="Helical" evidence="7">
    <location>
        <begin position="406"/>
        <end position="430"/>
    </location>
</feature>
<evidence type="ECO:0000256" key="6">
    <source>
        <dbReference type="ARBA" id="ARBA00023136"/>
    </source>
</evidence>
<evidence type="ECO:0000256" key="1">
    <source>
        <dbReference type="ARBA" id="ARBA00004141"/>
    </source>
</evidence>
<dbReference type="GO" id="GO:0072657">
    <property type="term" value="P:protein localization to membrane"/>
    <property type="evidence" value="ECO:0007669"/>
    <property type="project" value="TreeGrafter"/>
</dbReference>
<name>U3KMI9_RABIT</name>
<accession>U3KMI9</accession>
<keyword evidence="4" id="KW-0732">Signal</keyword>
<keyword evidence="6 7" id="KW-0472">Membrane</keyword>
<reference evidence="8 9" key="1">
    <citation type="journal article" date="2011" name="Nature">
        <title>A high-resolution map of human evolutionary constraint using 29 mammals.</title>
        <authorList>
            <person name="Lindblad-Toh K."/>
            <person name="Garber M."/>
            <person name="Zuk O."/>
            <person name="Lin M.F."/>
            <person name="Parker B.J."/>
            <person name="Washietl S."/>
            <person name="Kheradpour P."/>
            <person name="Ernst J."/>
            <person name="Jordan G."/>
            <person name="Mauceli E."/>
            <person name="Ward L.D."/>
            <person name="Lowe C.B."/>
            <person name="Holloway A.K."/>
            <person name="Clamp M."/>
            <person name="Gnerre S."/>
            <person name="Alfoldi J."/>
            <person name="Beal K."/>
            <person name="Chang J."/>
            <person name="Clawson H."/>
            <person name="Cuff J."/>
            <person name="Di Palma F."/>
            <person name="Fitzgerald S."/>
            <person name="Flicek P."/>
            <person name="Guttman M."/>
            <person name="Hubisz M.J."/>
            <person name="Jaffe D.B."/>
            <person name="Jungreis I."/>
            <person name="Kent W.J."/>
            <person name="Kostka D."/>
            <person name="Lara M."/>
            <person name="Martins A.L."/>
            <person name="Massingham T."/>
            <person name="Moltke I."/>
            <person name="Raney B.J."/>
            <person name="Rasmussen M.D."/>
            <person name="Robinson J."/>
            <person name="Stark A."/>
            <person name="Vilella A.J."/>
            <person name="Wen J."/>
            <person name="Xie X."/>
            <person name="Zody M.C."/>
            <person name="Baldwin J."/>
            <person name="Bloom T."/>
            <person name="Chin C.W."/>
            <person name="Heiman D."/>
            <person name="Nicol R."/>
            <person name="Nusbaum C."/>
            <person name="Young S."/>
            <person name="Wilkinson J."/>
            <person name="Worley K.C."/>
            <person name="Kovar C.L."/>
            <person name="Muzny D.M."/>
            <person name="Gibbs R.A."/>
            <person name="Cree A."/>
            <person name="Dihn H.H."/>
            <person name="Fowler G."/>
            <person name="Jhangiani S."/>
            <person name="Joshi V."/>
            <person name="Lee S."/>
            <person name="Lewis L.R."/>
            <person name="Nazareth L.V."/>
            <person name="Okwuonu G."/>
            <person name="Santibanez J."/>
            <person name="Warren W.C."/>
            <person name="Mardis E.R."/>
            <person name="Weinstock G.M."/>
            <person name="Wilson R.K."/>
            <person name="Delehaunty K."/>
            <person name="Dooling D."/>
            <person name="Fronik C."/>
            <person name="Fulton L."/>
            <person name="Fulton B."/>
            <person name="Graves T."/>
            <person name="Minx P."/>
            <person name="Sodergren E."/>
            <person name="Birney E."/>
            <person name="Margulies E.H."/>
            <person name="Herrero J."/>
            <person name="Green E.D."/>
            <person name="Haussler D."/>
            <person name="Siepel A."/>
            <person name="Goldman N."/>
            <person name="Pollard K.S."/>
            <person name="Pedersen J.S."/>
            <person name="Lander E.S."/>
            <person name="Kellis M."/>
        </authorList>
    </citation>
    <scope>NUCLEOTIDE SEQUENCE [LARGE SCALE GENOMIC DNA]</scope>
    <source>
        <strain evidence="8 9">Thorbecke inbred</strain>
    </source>
</reference>
<dbReference type="GO" id="GO:0016020">
    <property type="term" value="C:membrane"/>
    <property type="evidence" value="ECO:0007669"/>
    <property type="project" value="UniProtKB-SubCell"/>
</dbReference>
<evidence type="ECO:0000256" key="2">
    <source>
        <dbReference type="ARBA" id="ARBA00005227"/>
    </source>
</evidence>
<dbReference type="InParanoid" id="U3KMI9"/>
<organism evidence="8 9">
    <name type="scientific">Oryctolagus cuniculus</name>
    <name type="common">Rabbit</name>
    <dbReference type="NCBI Taxonomy" id="9986"/>
    <lineage>
        <taxon>Eukaryota</taxon>
        <taxon>Metazoa</taxon>
        <taxon>Chordata</taxon>
        <taxon>Craniata</taxon>
        <taxon>Vertebrata</taxon>
        <taxon>Euteleostomi</taxon>
        <taxon>Mammalia</taxon>
        <taxon>Eutheria</taxon>
        <taxon>Euarchontoglires</taxon>
        <taxon>Glires</taxon>
        <taxon>Lagomorpha</taxon>
        <taxon>Leporidae</taxon>
        <taxon>Oryctolagus</taxon>
    </lineage>
</organism>
<evidence type="ECO:0000256" key="4">
    <source>
        <dbReference type="ARBA" id="ARBA00022729"/>
    </source>
</evidence>
<dbReference type="HOGENOM" id="CLU_010714_4_0_1"/>
<dbReference type="PANTHER" id="PTHR10766:SF176">
    <property type="entry name" value="TRANSMEMBRANE 9 SUPERFAMILY MEMBER"/>
    <property type="match status" value="1"/>
</dbReference>
<feature type="transmembrane region" description="Helical" evidence="7">
    <location>
        <begin position="245"/>
        <end position="270"/>
    </location>
</feature>
<feature type="transmembrane region" description="Helical" evidence="7">
    <location>
        <begin position="377"/>
        <end position="400"/>
    </location>
</feature>
<sequence>MEVEVYVNRLDSVESVLPYEYDTFDFCQDAAMKRPSENIGQALFGEQIISSPYKLSFNKTETCVSVCVKTYNAINKEQKKHLNFLRNGIRLNYQHHWIIDSMPVTWCRDTKDGRKHCTRGFPIGCFITRSGKANDDCINRPEFNKTNTFYIFNHVDITVIYHRENETDLHIARLIAAKIEPKSYKHSDENNLTCNGPPMEIAGEYADNLNVIYTYSVKFEENKDVKWSSRWDYVLESMTNTNIQWFSITNSFVVVLFLSGMVAVVIVQALHRDITRYNQKRSSVSKNDFGWKLLSGDVFRPPENGLLLSVFLGQGVQILMMSLITLFVACLGFLSPANRGGLMTCAVVLWVLLGTPAGYVSAKMYKTFKGMKWKTHFFMTALLCPGFVFIDLFFMNMIIWTEGSSATISFSGFIAILVLWLSISVPLTLLGEYYGSQETFTCPVHINPLRRAIPQQKIFTKPLINIVVGAILPFGCIFTQLFYILNSICSLLWPGSAVEDGPSTWALHSMGDQEKYLAPAIGSVRCAGRSGHWRVNQRQRKTFLSVSLSHCPLCMSKKEKNEQPLVKPFCMT</sequence>
<dbReference type="STRING" id="9986.ENSOCUP00000026447"/>
<dbReference type="GeneTree" id="ENSGT00940000163390"/>
<dbReference type="eggNOG" id="KOG1278">
    <property type="taxonomic scope" value="Eukaryota"/>
</dbReference>
<keyword evidence="5 7" id="KW-1133">Transmembrane helix</keyword>
<dbReference type="PANTHER" id="PTHR10766">
    <property type="entry name" value="TRANSMEMBRANE 9 SUPERFAMILY PROTEIN"/>
    <property type="match status" value="1"/>
</dbReference>
<dbReference type="AlphaFoldDB" id="U3KMI9"/>
<feature type="transmembrane region" description="Helical" evidence="7">
    <location>
        <begin position="306"/>
        <end position="334"/>
    </location>
</feature>
<gene>
    <name evidence="8" type="primary">LOC100353059</name>
</gene>
<dbReference type="Pfam" id="PF02990">
    <property type="entry name" value="EMP70"/>
    <property type="match status" value="1"/>
</dbReference>
<keyword evidence="3 7" id="KW-0812">Transmembrane</keyword>
<keyword evidence="9" id="KW-1185">Reference proteome</keyword>
<protein>
    <recommendedName>
        <fullName evidence="7">Transmembrane 9 superfamily member</fullName>
    </recommendedName>
</protein>
<dbReference type="Bgee" id="ENSOCUG00000029751">
    <property type="expression patterns" value="Expressed in testis and 13 other cell types or tissues"/>
</dbReference>
<evidence type="ECO:0000256" key="5">
    <source>
        <dbReference type="ARBA" id="ARBA00022989"/>
    </source>
</evidence>
<feature type="transmembrane region" description="Helical" evidence="7">
    <location>
        <begin position="463"/>
        <end position="485"/>
    </location>
</feature>
<dbReference type="Ensembl" id="ENSOCUT00000033399.2">
    <property type="protein sequence ID" value="ENSOCUP00000026447.2"/>
    <property type="gene ID" value="ENSOCUG00000029751.2"/>
</dbReference>
<reference evidence="8" key="2">
    <citation type="submission" date="2025-08" db="UniProtKB">
        <authorList>
            <consortium name="Ensembl"/>
        </authorList>
    </citation>
    <scope>IDENTIFICATION</scope>
    <source>
        <strain evidence="8">Thorbecke</strain>
    </source>
</reference>
<comment type="caution">
    <text evidence="7">Lacks conserved residue(s) required for the propagation of feature annotation.</text>
</comment>
<comment type="subcellular location">
    <subcellularLocation>
        <location evidence="1">Membrane</location>
        <topology evidence="1">Multi-pass membrane protein</topology>
    </subcellularLocation>
</comment>
<dbReference type="EMBL" id="AAGW02046884">
    <property type="status" value="NOT_ANNOTATED_CDS"/>
    <property type="molecule type" value="Genomic_DNA"/>
</dbReference>
<comment type="similarity">
    <text evidence="2 7">Belongs to the nonaspanin (TM9SF) (TC 9.A.2) family.</text>
</comment>
<dbReference type="EMBL" id="AAGW02046885">
    <property type="status" value="NOT_ANNOTATED_CDS"/>
    <property type="molecule type" value="Genomic_DNA"/>
</dbReference>
<reference evidence="8" key="3">
    <citation type="submission" date="2025-09" db="UniProtKB">
        <authorList>
            <consortium name="Ensembl"/>
        </authorList>
    </citation>
    <scope>IDENTIFICATION</scope>
    <source>
        <strain evidence="8">Thorbecke</strain>
    </source>
</reference>
<evidence type="ECO:0000313" key="8">
    <source>
        <dbReference type="Ensembl" id="ENSOCUP00000026447.2"/>
    </source>
</evidence>
<evidence type="ECO:0000256" key="3">
    <source>
        <dbReference type="ARBA" id="ARBA00022692"/>
    </source>
</evidence>
<dbReference type="InterPro" id="IPR004240">
    <property type="entry name" value="EMP70"/>
</dbReference>
<feature type="transmembrane region" description="Helical" evidence="7">
    <location>
        <begin position="340"/>
        <end position="365"/>
    </location>
</feature>
<evidence type="ECO:0000256" key="7">
    <source>
        <dbReference type="RuleBase" id="RU363079"/>
    </source>
</evidence>